<reference evidence="2 3" key="1">
    <citation type="submission" date="2016-10" db="EMBL/GenBank/DDBJ databases">
        <authorList>
            <person name="de Groot N.N."/>
        </authorList>
    </citation>
    <scope>NUCLEOTIDE SEQUENCE [LARGE SCALE GENOMIC DNA]</scope>
    <source>
        <strain evidence="2 3">CPCC 201354</strain>
    </source>
</reference>
<gene>
    <name evidence="2" type="ORF">SAMN05421505_12141</name>
</gene>
<dbReference type="AlphaFoldDB" id="A0A1G8ESY1"/>
<evidence type="ECO:0000313" key="2">
    <source>
        <dbReference type="EMBL" id="SDH72954.1"/>
    </source>
</evidence>
<organism evidence="2 3">
    <name type="scientific">Sinosporangium album</name>
    <dbReference type="NCBI Taxonomy" id="504805"/>
    <lineage>
        <taxon>Bacteria</taxon>
        <taxon>Bacillati</taxon>
        <taxon>Actinomycetota</taxon>
        <taxon>Actinomycetes</taxon>
        <taxon>Streptosporangiales</taxon>
        <taxon>Streptosporangiaceae</taxon>
        <taxon>Sinosporangium</taxon>
    </lineage>
</organism>
<feature type="transmembrane region" description="Helical" evidence="1">
    <location>
        <begin position="645"/>
        <end position="669"/>
    </location>
</feature>
<dbReference type="InterPro" id="IPR046112">
    <property type="entry name" value="DUF6049"/>
</dbReference>
<dbReference type="Pfam" id="PF19516">
    <property type="entry name" value="DUF6049"/>
    <property type="match status" value="1"/>
</dbReference>
<evidence type="ECO:0000256" key="1">
    <source>
        <dbReference type="SAM" id="Phobius"/>
    </source>
</evidence>
<dbReference type="STRING" id="504805.SAMN05421505_12141"/>
<keyword evidence="3" id="KW-1185">Reference proteome</keyword>
<keyword evidence="1" id="KW-0472">Membrane</keyword>
<dbReference type="Proteomes" id="UP000198923">
    <property type="component" value="Unassembled WGS sequence"/>
</dbReference>
<keyword evidence="1" id="KW-0812">Transmembrane</keyword>
<name>A0A1G8ESY1_9ACTN</name>
<evidence type="ECO:0000313" key="3">
    <source>
        <dbReference type="Proteomes" id="UP000198923"/>
    </source>
</evidence>
<proteinExistence type="predicted"/>
<keyword evidence="1" id="KW-1133">Transmembrane helix</keyword>
<protein>
    <recommendedName>
        <fullName evidence="4">Glycoprotein</fullName>
    </recommendedName>
</protein>
<evidence type="ECO:0008006" key="4">
    <source>
        <dbReference type="Google" id="ProtNLM"/>
    </source>
</evidence>
<sequence>MGAAGPAKAVGPASTRAANTMQLVVESITPDAPREPQTEIKLSGTIANGSQTQLSNLRVRLRYGSRPFTSRVEMESYQIGQGVFDQASLSAMTTVPLMEPGGKQSWELTMTPAAMRMWSFGVYPMAVEVVDSVGQQLAIQRTYVTYAPKNTPVQRTRLAFALPVIDQPRRADDANFASEGLRSAMNGSGRLADLLKIAQGTGGAKGVTWFVDPALLDDAQAMSKPYWVKNSKFTGDRPAEPLAASWLAGIRTALADQTVFATPYADPDVAALAHNGLDSAPATALRLGDEVASSILGREIETSVNWPVGGMIDHDTLDVLAVGGVRTVLLNPDNVPYTPPVGGLAPTPATPHAATTLDSVTGTVKGLVTDKALSSLLEPEHGAAGAAVLNRQRFIAETAMITAEQKDRSRAVVAAPARRWANPDSAFITDLVKTVASLPWVTPVKLDSIKPDKAAPVPRGGFVYTDQDRRGELSKKYLESVRQVTNQAGLTTQVTSADDKQVFERALLRITSSAWRGRTAMAGTLVKQVDAAVDTRIGKVKVTGKERPRTLAGNDGFVPISIKNDTGHPVVIDVDITSETPELLTIEAYDDERRQTIGKDHIGIIQVPMRAKPRNGDAVVAVQLRTIDDEPYGEPVKLTVRTTGYTGIALVIVGGGVAVMLAAIVLRVLRRRSQKRMAKLGARGETRSEARARS</sequence>
<dbReference type="EMBL" id="FNCN01000021">
    <property type="protein sequence ID" value="SDH72954.1"/>
    <property type="molecule type" value="Genomic_DNA"/>
</dbReference>
<accession>A0A1G8ESY1</accession>